<evidence type="ECO:0000313" key="7">
    <source>
        <dbReference type="EMBL" id="SBV91941.1"/>
    </source>
</evidence>
<evidence type="ECO:0000256" key="2">
    <source>
        <dbReference type="ARBA" id="ARBA00022475"/>
    </source>
</evidence>
<reference evidence="7" key="1">
    <citation type="submission" date="2016-04" db="EMBL/GenBank/DDBJ databases">
        <authorList>
            <person name="Evans L.H."/>
            <person name="Alamgir A."/>
            <person name="Owens N."/>
            <person name="Weber N.D."/>
            <person name="Virtaneva K."/>
            <person name="Barbian K."/>
            <person name="Babar A."/>
            <person name="Rosenke K."/>
        </authorList>
    </citation>
    <scope>NUCLEOTIDE SEQUENCE</scope>
    <source>
        <strain evidence="7">86</strain>
    </source>
</reference>
<feature type="transmembrane region" description="Helical" evidence="6">
    <location>
        <begin position="466"/>
        <end position="485"/>
    </location>
</feature>
<dbReference type="InterPro" id="IPR002797">
    <property type="entry name" value="Polysacc_synth"/>
</dbReference>
<keyword evidence="2" id="KW-1003">Cell membrane</keyword>
<feature type="transmembrane region" description="Helical" evidence="6">
    <location>
        <begin position="371"/>
        <end position="392"/>
    </location>
</feature>
<evidence type="ECO:0000256" key="6">
    <source>
        <dbReference type="SAM" id="Phobius"/>
    </source>
</evidence>
<evidence type="ECO:0000256" key="3">
    <source>
        <dbReference type="ARBA" id="ARBA00022692"/>
    </source>
</evidence>
<organism evidence="7">
    <name type="scientific">uncultured Eubacteriales bacterium</name>
    <dbReference type="NCBI Taxonomy" id="172733"/>
    <lineage>
        <taxon>Bacteria</taxon>
        <taxon>Bacillati</taxon>
        <taxon>Bacillota</taxon>
        <taxon>Clostridia</taxon>
        <taxon>Eubacteriales</taxon>
        <taxon>environmental samples</taxon>
    </lineage>
</organism>
<proteinExistence type="predicted"/>
<feature type="transmembrane region" description="Helical" evidence="6">
    <location>
        <begin position="189"/>
        <end position="213"/>
    </location>
</feature>
<feature type="transmembrane region" description="Helical" evidence="6">
    <location>
        <begin position="234"/>
        <end position="258"/>
    </location>
</feature>
<dbReference type="Pfam" id="PF01943">
    <property type="entry name" value="Polysacc_synt"/>
    <property type="match status" value="1"/>
</dbReference>
<evidence type="ECO:0000256" key="5">
    <source>
        <dbReference type="ARBA" id="ARBA00023136"/>
    </source>
</evidence>
<feature type="transmembrane region" description="Helical" evidence="6">
    <location>
        <begin position="436"/>
        <end position="454"/>
    </location>
</feature>
<dbReference type="InterPro" id="IPR050833">
    <property type="entry name" value="Poly_Biosynth_Transport"/>
</dbReference>
<sequence length="542" mass="57587">MSSSEKKNTFFGGAAILAVSAILVKVIGAIYRIPLGNILSDEVMGDYNSAYNIYNFFLTISTAGLPVALSKTISEANALGRQNQVEKTFRVASLAFLALGLVSFFCMTVLAGPMAQILISNPKAVYCVLALAPSVLCVCIMSSFRGYFQGHFDMRPTGISQVIEAFFKLIVGLALAILFVKALDRPEFGSVGAIIGVSTGSVVALVYILFIFFHARQGKARTTATDKPQSSKRIFVNLMQLAIPITLGSAATSLVTLIDTKLVMSQLQSVYKAVDSLNEIQALDAARGLYGIYSKTMSIYNLPFSMMVPLTACIIPAVSAALARRDRREAQRISESALRVGLLLALPMGMGLFALGGPIMGLLFPAIDVSIAGPLLSVLGIASIFVALQLLCNSILQANGMVNLPILAVAIGGVVKILVNYTLVGNPDIRINGAPVGTLCCFIVISALELFIIHRTIPAPPRFLKAALKPFLSSAVMAGAAWASYGLLTNFLHLGNAISTIFAIGVGGVVYLVLVLALKAISREDLELMPKGDKIAKILRIS</sequence>
<protein>
    <submittedName>
        <fullName evidence="7">Polysaccharide biosynthesis protein</fullName>
    </submittedName>
</protein>
<comment type="subcellular location">
    <subcellularLocation>
        <location evidence="1">Cell membrane</location>
        <topology evidence="1">Multi-pass membrane protein</topology>
    </subcellularLocation>
</comment>
<dbReference type="PIRSF" id="PIRSF038958">
    <property type="entry name" value="PG_synth_SpoVB"/>
    <property type="match status" value="1"/>
</dbReference>
<accession>A0A212IXJ5</accession>
<keyword evidence="5 6" id="KW-0472">Membrane</keyword>
<feature type="transmembrane region" description="Helical" evidence="6">
    <location>
        <begin position="342"/>
        <end position="365"/>
    </location>
</feature>
<keyword evidence="3 6" id="KW-0812">Transmembrane</keyword>
<feature type="transmembrane region" description="Helical" evidence="6">
    <location>
        <begin position="91"/>
        <end position="111"/>
    </location>
</feature>
<evidence type="ECO:0000256" key="1">
    <source>
        <dbReference type="ARBA" id="ARBA00004651"/>
    </source>
</evidence>
<gene>
    <name evidence="7" type="ORF">KL86CLO1_10185</name>
</gene>
<dbReference type="AlphaFoldDB" id="A0A212IXJ5"/>
<name>A0A212IXJ5_9FIRM</name>
<evidence type="ECO:0000256" key="4">
    <source>
        <dbReference type="ARBA" id="ARBA00022989"/>
    </source>
</evidence>
<dbReference type="InterPro" id="IPR024923">
    <property type="entry name" value="PG_synth_SpoVB"/>
</dbReference>
<feature type="transmembrane region" description="Helical" evidence="6">
    <location>
        <begin position="12"/>
        <end position="33"/>
    </location>
</feature>
<keyword evidence="4 6" id="KW-1133">Transmembrane helix</keyword>
<feature type="transmembrane region" description="Helical" evidence="6">
    <location>
        <begin position="165"/>
        <end position="183"/>
    </location>
</feature>
<feature type="transmembrane region" description="Helical" evidence="6">
    <location>
        <begin position="123"/>
        <end position="144"/>
    </location>
</feature>
<feature type="transmembrane region" description="Helical" evidence="6">
    <location>
        <begin position="497"/>
        <end position="521"/>
    </location>
</feature>
<dbReference type="CDD" id="cd13124">
    <property type="entry name" value="MATE_SpoVB_like"/>
    <property type="match status" value="1"/>
</dbReference>
<dbReference type="GO" id="GO:0005886">
    <property type="term" value="C:plasma membrane"/>
    <property type="evidence" value="ECO:0007669"/>
    <property type="project" value="UniProtKB-SubCell"/>
</dbReference>
<feature type="transmembrane region" description="Helical" evidence="6">
    <location>
        <begin position="404"/>
        <end position="424"/>
    </location>
</feature>
<dbReference type="PANTHER" id="PTHR30250">
    <property type="entry name" value="PST FAMILY PREDICTED COLANIC ACID TRANSPORTER"/>
    <property type="match status" value="1"/>
</dbReference>
<feature type="transmembrane region" description="Helical" evidence="6">
    <location>
        <begin position="53"/>
        <end position="70"/>
    </location>
</feature>
<dbReference type="EMBL" id="FLUN01000001">
    <property type="protein sequence ID" value="SBV91941.1"/>
    <property type="molecule type" value="Genomic_DNA"/>
</dbReference>
<feature type="transmembrane region" description="Helical" evidence="6">
    <location>
        <begin position="299"/>
        <end position="322"/>
    </location>
</feature>
<dbReference type="PANTHER" id="PTHR30250:SF21">
    <property type="entry name" value="LIPID II FLIPPASE MURJ"/>
    <property type="match status" value="1"/>
</dbReference>